<proteinExistence type="predicted"/>
<sequence>MNNMKDKPKQLFSAQQLLEINSAAVNLAGSAMFECGILALGGDRYVGQEEGALLPHMKQLLRTLPLKLIFEVMSEQEKEKVSGKESNSEKDSN</sequence>
<accession>A0A5B9NAE4</accession>
<evidence type="ECO:0000313" key="2">
    <source>
        <dbReference type="Proteomes" id="UP000323400"/>
    </source>
</evidence>
<dbReference type="RefSeq" id="YP_009846486.1">
    <property type="nucleotide sequence ID" value="NC_048770.1"/>
</dbReference>
<evidence type="ECO:0000313" key="1">
    <source>
        <dbReference type="EMBL" id="QEG08401.1"/>
    </source>
</evidence>
<dbReference type="Proteomes" id="UP000323400">
    <property type="component" value="Segment"/>
</dbReference>
<name>A0A5B9NAE4_9CAUD</name>
<gene>
    <name evidence="1" type="primary">2L372X_148</name>
</gene>
<keyword evidence="2" id="KW-1185">Reference proteome</keyword>
<reference evidence="1 2" key="1">
    <citation type="submission" date="2019-04" db="EMBL/GenBank/DDBJ databases">
        <title>Nine Novel Phages from a Plateau Lake in Southwest China Provide Insights into Aeromonas Phage Diversity.</title>
        <authorList>
            <person name="Xiao W."/>
            <person name="Bai M."/>
            <person name="Wang Y."/>
            <person name="Cui X."/>
        </authorList>
    </citation>
    <scope>NUCLEOTIDE SEQUENCE [LARGE SCALE GENOMIC DNA]</scope>
</reference>
<protein>
    <submittedName>
        <fullName evidence="1">Uncharacterized protein</fullName>
    </submittedName>
</protein>
<dbReference type="KEGG" id="vg:55616854"/>
<dbReference type="GeneID" id="55616854"/>
<organism evidence="1 2">
    <name type="scientific">Aeromonas phage 2L372X</name>
    <dbReference type="NCBI Taxonomy" id="2588515"/>
    <lineage>
        <taxon>Viruses</taxon>
        <taxon>Duplodnaviria</taxon>
        <taxon>Heunggongvirae</taxon>
        <taxon>Uroviricota</taxon>
        <taxon>Caudoviricetes</taxon>
        <taxon>Plateaulakevirus</taxon>
        <taxon>Plateaulakevirus pv2L372X</taxon>
    </lineage>
</organism>
<dbReference type="EMBL" id="MK813938">
    <property type="protein sequence ID" value="QEG08401.1"/>
    <property type="molecule type" value="Genomic_DNA"/>
</dbReference>